<keyword evidence="2" id="KW-1185">Reference proteome</keyword>
<dbReference type="EMBL" id="JAZGQO010000007">
    <property type="protein sequence ID" value="KAK6183410.1"/>
    <property type="molecule type" value="Genomic_DNA"/>
</dbReference>
<name>A0AAN8JWW2_PATCE</name>
<organism evidence="1 2">
    <name type="scientific">Patella caerulea</name>
    <name type="common">Rayed Mediterranean limpet</name>
    <dbReference type="NCBI Taxonomy" id="87958"/>
    <lineage>
        <taxon>Eukaryota</taxon>
        <taxon>Metazoa</taxon>
        <taxon>Spiralia</taxon>
        <taxon>Lophotrochozoa</taxon>
        <taxon>Mollusca</taxon>
        <taxon>Gastropoda</taxon>
        <taxon>Patellogastropoda</taxon>
        <taxon>Patelloidea</taxon>
        <taxon>Patellidae</taxon>
        <taxon>Patella</taxon>
    </lineage>
</organism>
<proteinExistence type="predicted"/>
<protein>
    <submittedName>
        <fullName evidence="1">Uncharacterized protein</fullName>
    </submittedName>
</protein>
<sequence length="344" mass="39824">MKRNRDGSGTSFWADRRQILRSSAEHMKKVEEWLRAGDARFVIQPPDSSAAETYDLNLPEGIPIDSSTNNNGVIQDNYSCLSSDCEDEDETVRITCFNCDAPARAFIKQIKGHTAYFSCERCVQRGEWHDNVTLPCVYSPFRTDVSFDEMQDEDHHGPIPTPLRQLSLGLVSQIVLDPMHLVYLGVTRRLIWLWKKGPVGVCRISANKVKIISESMLSLHCYIPREFPRKCRSLYEVDRWKATEFRQFLLYSGILVLKKNLPAELYYHFLLLYVAIFCMSNPSRYISYCEFSRELLLKFVSEFSGHYGRNQLVYNIHNIIHLADDVQRHGTLDSFSALKTFWVN</sequence>
<accession>A0AAN8JWW2</accession>
<gene>
    <name evidence="1" type="ORF">SNE40_010899</name>
</gene>
<reference evidence="1 2" key="1">
    <citation type="submission" date="2024-01" db="EMBL/GenBank/DDBJ databases">
        <title>The genome of the rayed Mediterranean limpet Patella caerulea (Linnaeus, 1758).</title>
        <authorList>
            <person name="Anh-Thu Weber A."/>
            <person name="Halstead-Nussloch G."/>
        </authorList>
    </citation>
    <scope>NUCLEOTIDE SEQUENCE [LARGE SCALE GENOMIC DNA]</scope>
    <source>
        <strain evidence="1">AATW-2023a</strain>
        <tissue evidence="1">Whole specimen</tissue>
    </source>
</reference>
<dbReference type="AlphaFoldDB" id="A0AAN8JWW2"/>
<comment type="caution">
    <text evidence="1">The sequence shown here is derived from an EMBL/GenBank/DDBJ whole genome shotgun (WGS) entry which is preliminary data.</text>
</comment>
<evidence type="ECO:0000313" key="1">
    <source>
        <dbReference type="EMBL" id="KAK6183410.1"/>
    </source>
</evidence>
<evidence type="ECO:0000313" key="2">
    <source>
        <dbReference type="Proteomes" id="UP001347796"/>
    </source>
</evidence>
<dbReference type="Proteomes" id="UP001347796">
    <property type="component" value="Unassembled WGS sequence"/>
</dbReference>
<dbReference type="PANTHER" id="PTHR33053">
    <property type="entry name" value="PROTEIN, PUTATIVE-RELATED"/>
    <property type="match status" value="1"/>
</dbReference>
<dbReference type="PANTHER" id="PTHR33053:SF24">
    <property type="entry name" value="TRANSPOSASE DOMAIN-CONTAINING PROTEIN"/>
    <property type="match status" value="1"/>
</dbReference>